<accession>A0ABQ7E4B9</accession>
<evidence type="ECO:0000313" key="2">
    <source>
        <dbReference type="EMBL" id="KAF3591416.1"/>
    </source>
</evidence>
<keyword evidence="3" id="KW-1185">Reference proteome</keyword>
<feature type="transmembrane region" description="Helical" evidence="1">
    <location>
        <begin position="6"/>
        <end position="22"/>
    </location>
</feature>
<sequence>MNSRRSPYVIIAVSIIVNYAIYNRYSQKHTNGGALTCKAKRLGDKLDDKRQGSIGQR</sequence>
<keyword evidence="1" id="KW-0472">Membrane</keyword>
<protein>
    <submittedName>
        <fullName evidence="2">Uncharacterized protein</fullName>
    </submittedName>
</protein>
<dbReference type="Proteomes" id="UP000266723">
    <property type="component" value="Unassembled WGS sequence"/>
</dbReference>
<evidence type="ECO:0000256" key="1">
    <source>
        <dbReference type="SAM" id="Phobius"/>
    </source>
</evidence>
<comment type="caution">
    <text evidence="2">The sequence shown here is derived from an EMBL/GenBank/DDBJ whole genome shotgun (WGS) entry which is preliminary data.</text>
</comment>
<keyword evidence="1" id="KW-0812">Transmembrane</keyword>
<organism evidence="2 3">
    <name type="scientific">Brassica cretica</name>
    <name type="common">Mustard</name>
    <dbReference type="NCBI Taxonomy" id="69181"/>
    <lineage>
        <taxon>Eukaryota</taxon>
        <taxon>Viridiplantae</taxon>
        <taxon>Streptophyta</taxon>
        <taxon>Embryophyta</taxon>
        <taxon>Tracheophyta</taxon>
        <taxon>Spermatophyta</taxon>
        <taxon>Magnoliopsida</taxon>
        <taxon>eudicotyledons</taxon>
        <taxon>Gunneridae</taxon>
        <taxon>Pentapetalae</taxon>
        <taxon>rosids</taxon>
        <taxon>malvids</taxon>
        <taxon>Brassicales</taxon>
        <taxon>Brassicaceae</taxon>
        <taxon>Brassiceae</taxon>
        <taxon>Brassica</taxon>
    </lineage>
</organism>
<keyword evidence="1" id="KW-1133">Transmembrane helix</keyword>
<reference evidence="2 3" key="1">
    <citation type="journal article" date="2020" name="BMC Genomics">
        <title>Intraspecific diversification of the crop wild relative Brassica cretica Lam. using demographic model selection.</title>
        <authorList>
            <person name="Kioukis A."/>
            <person name="Michalopoulou V.A."/>
            <person name="Briers L."/>
            <person name="Pirintsos S."/>
            <person name="Studholme D.J."/>
            <person name="Pavlidis P."/>
            <person name="Sarris P.F."/>
        </authorList>
    </citation>
    <scope>NUCLEOTIDE SEQUENCE [LARGE SCALE GENOMIC DNA]</scope>
    <source>
        <strain evidence="3">cv. PFS-1207/04</strain>
    </source>
</reference>
<dbReference type="EMBL" id="QGKV02000299">
    <property type="protein sequence ID" value="KAF3591416.1"/>
    <property type="molecule type" value="Genomic_DNA"/>
</dbReference>
<gene>
    <name evidence="2" type="ORF">DY000_02025672</name>
</gene>
<evidence type="ECO:0000313" key="3">
    <source>
        <dbReference type="Proteomes" id="UP000266723"/>
    </source>
</evidence>
<name>A0ABQ7E4B9_BRACR</name>
<proteinExistence type="predicted"/>